<evidence type="ECO:0000313" key="4">
    <source>
        <dbReference type="EMBL" id="ABL99549.1"/>
    </source>
</evidence>
<dbReference type="OrthoDB" id="5459937at2"/>
<dbReference type="PROSITE" id="PS51186">
    <property type="entry name" value="GNAT"/>
    <property type="match status" value="1"/>
</dbReference>
<dbReference type="GO" id="GO:0016747">
    <property type="term" value="F:acyltransferase activity, transferring groups other than amino-acyl groups"/>
    <property type="evidence" value="ECO:0007669"/>
    <property type="project" value="InterPro"/>
</dbReference>
<dbReference type="Pfam" id="PF13420">
    <property type="entry name" value="Acetyltransf_4"/>
    <property type="match status" value="1"/>
</dbReference>
<dbReference type="InterPro" id="IPR016181">
    <property type="entry name" value="Acyl_CoA_acyltransferase"/>
</dbReference>
<dbReference type="Proteomes" id="UP000009175">
    <property type="component" value="Chromosome"/>
</dbReference>
<dbReference type="eggNOG" id="COG1247">
    <property type="taxonomic scope" value="Bacteria"/>
</dbReference>
<sequence length="171" mass="18762">MIRHAALHDASAVADIYNHYIESTAITFEETPLQAAEIAARIQHVQAAGLPWLVALEGNALTGYAYATKWKERSAYRFTVETTVYVAPNGHGKGVGTALYQALIERLKILKVNSVIGGITLPNPASIALHEKMGMKKVAHFQNIGYKFGQWQDVGYWQLNLQTVPGLDSSP</sequence>
<dbReference type="SUPFAM" id="SSF55729">
    <property type="entry name" value="Acyl-CoA N-acyltransferases (Nat)"/>
    <property type="match status" value="1"/>
</dbReference>
<evidence type="ECO:0000259" key="3">
    <source>
        <dbReference type="PROSITE" id="PS51186"/>
    </source>
</evidence>
<dbReference type="PANTHER" id="PTHR43072:SF23">
    <property type="entry name" value="UPF0039 PROTEIN C11D3.02C"/>
    <property type="match status" value="1"/>
</dbReference>
<evidence type="ECO:0000313" key="5">
    <source>
        <dbReference type="Proteomes" id="UP000009175"/>
    </source>
</evidence>
<dbReference type="Gene3D" id="3.40.630.30">
    <property type="match status" value="1"/>
</dbReference>
<dbReference type="PANTHER" id="PTHR43072">
    <property type="entry name" value="N-ACETYLTRANSFERASE"/>
    <property type="match status" value="1"/>
</dbReference>
<protein>
    <submittedName>
        <fullName evidence="4">Phosphinothricin N-acetyltransferase, putative</fullName>
    </submittedName>
</protein>
<reference evidence="4 5" key="1">
    <citation type="submission" date="2006-12" db="EMBL/GenBank/DDBJ databases">
        <title>Complete sequence of Shewanella amazonensis SB2B.</title>
        <authorList>
            <consortium name="US DOE Joint Genome Institute"/>
            <person name="Copeland A."/>
            <person name="Lucas S."/>
            <person name="Lapidus A."/>
            <person name="Barry K."/>
            <person name="Detter J.C."/>
            <person name="Glavina del Rio T."/>
            <person name="Hammon N."/>
            <person name="Israni S."/>
            <person name="Dalin E."/>
            <person name="Tice H."/>
            <person name="Pitluck S."/>
            <person name="Munk A.C."/>
            <person name="Brettin T."/>
            <person name="Bruce D."/>
            <person name="Han C."/>
            <person name="Tapia R."/>
            <person name="Gilna P."/>
            <person name="Schmutz J."/>
            <person name="Larimer F."/>
            <person name="Land M."/>
            <person name="Hauser L."/>
            <person name="Kyrpides N."/>
            <person name="Mikhailova N."/>
            <person name="Fredrickson J."/>
            <person name="Richardson P."/>
        </authorList>
    </citation>
    <scope>NUCLEOTIDE SEQUENCE [LARGE SCALE GENOMIC DNA]</scope>
    <source>
        <strain evidence="5">ATCC BAA-1098 / SB2B</strain>
    </source>
</reference>
<dbReference type="InterPro" id="IPR000182">
    <property type="entry name" value="GNAT_dom"/>
</dbReference>
<dbReference type="AlphaFoldDB" id="A1S593"/>
<dbReference type="EMBL" id="CP000507">
    <property type="protein sequence ID" value="ABL99549.1"/>
    <property type="molecule type" value="Genomic_DNA"/>
</dbReference>
<evidence type="ECO:0000256" key="1">
    <source>
        <dbReference type="ARBA" id="ARBA00022679"/>
    </source>
</evidence>
<proteinExistence type="predicted"/>
<dbReference type="NCBIfam" id="NF040504">
    <property type="entry name" value="resist_ArsN1b"/>
    <property type="match status" value="1"/>
</dbReference>
<feature type="domain" description="N-acetyltransferase" evidence="3">
    <location>
        <begin position="1"/>
        <end position="162"/>
    </location>
</feature>
<dbReference type="CDD" id="cd04301">
    <property type="entry name" value="NAT_SF"/>
    <property type="match status" value="1"/>
</dbReference>
<dbReference type="RefSeq" id="WP_011759457.1">
    <property type="nucleotide sequence ID" value="NC_008700.1"/>
</dbReference>
<accession>A1S593</accession>
<keyword evidence="2" id="KW-0012">Acyltransferase</keyword>
<evidence type="ECO:0000256" key="2">
    <source>
        <dbReference type="ARBA" id="ARBA00023315"/>
    </source>
</evidence>
<organism evidence="4 5">
    <name type="scientific">Shewanella amazonensis (strain ATCC BAA-1098 / SB2B)</name>
    <dbReference type="NCBI Taxonomy" id="326297"/>
    <lineage>
        <taxon>Bacteria</taxon>
        <taxon>Pseudomonadati</taxon>
        <taxon>Pseudomonadota</taxon>
        <taxon>Gammaproteobacteria</taxon>
        <taxon>Alteromonadales</taxon>
        <taxon>Shewanellaceae</taxon>
        <taxon>Shewanella</taxon>
    </lineage>
</organism>
<name>A1S593_SHEAM</name>
<keyword evidence="1 4" id="KW-0808">Transferase</keyword>
<dbReference type="KEGG" id="saz:Sama_1342"/>
<dbReference type="HOGENOM" id="CLU_013985_4_2_6"/>
<keyword evidence="5" id="KW-1185">Reference proteome</keyword>
<gene>
    <name evidence="4" type="ordered locus">Sama_1342</name>
</gene>